<dbReference type="InterPro" id="IPR006016">
    <property type="entry name" value="UspA"/>
</dbReference>
<dbReference type="Proteomes" id="UP000016986">
    <property type="component" value="Unassembled WGS sequence"/>
</dbReference>
<sequence>MTRFLVATDSVHTTAAACDYLQPRLDADDVVRVVGITGDGSRDGHESPSDSLGDRNAARSADAGDAVNVASARLATPSVETAIRDGEPADEIREELERGDVDVLVIGAHEPGPGAEEGLGRTAGALVGHVEVPTVVLPPVGLE</sequence>
<dbReference type="Pfam" id="PF00582">
    <property type="entry name" value="Usp"/>
    <property type="match status" value="1"/>
</dbReference>
<gene>
    <name evidence="3" type="ORF">MBEHAL_2696</name>
</gene>
<dbReference type="CDD" id="cd00293">
    <property type="entry name" value="USP-like"/>
    <property type="match status" value="1"/>
</dbReference>
<keyword evidence="4" id="KW-1185">Reference proteome</keyword>
<dbReference type="Gene3D" id="3.40.50.620">
    <property type="entry name" value="HUPs"/>
    <property type="match status" value="1"/>
</dbReference>
<dbReference type="InterPro" id="IPR014729">
    <property type="entry name" value="Rossmann-like_a/b/a_fold"/>
</dbReference>
<dbReference type="AlphaFoldDB" id="U2YHG2"/>
<name>U2YHG2_9EURY</name>
<dbReference type="eggNOG" id="arCOG03051">
    <property type="taxonomic scope" value="Archaea"/>
</dbReference>
<organism evidence="3 4">
    <name type="scientific">Halarchaeum acidiphilum MH1-52-1</name>
    <dbReference type="NCBI Taxonomy" id="1261545"/>
    <lineage>
        <taxon>Archaea</taxon>
        <taxon>Methanobacteriati</taxon>
        <taxon>Methanobacteriota</taxon>
        <taxon>Stenosarchaea group</taxon>
        <taxon>Halobacteria</taxon>
        <taxon>Halobacteriales</taxon>
        <taxon>Halobacteriaceae</taxon>
    </lineage>
</organism>
<evidence type="ECO:0000256" key="1">
    <source>
        <dbReference type="SAM" id="MobiDB-lite"/>
    </source>
</evidence>
<evidence type="ECO:0000259" key="2">
    <source>
        <dbReference type="Pfam" id="PF00582"/>
    </source>
</evidence>
<dbReference type="SUPFAM" id="SSF52402">
    <property type="entry name" value="Adenine nucleotide alpha hydrolases-like"/>
    <property type="match status" value="1"/>
</dbReference>
<feature type="compositionally biased region" description="Basic and acidic residues" evidence="1">
    <location>
        <begin position="40"/>
        <end position="57"/>
    </location>
</feature>
<reference evidence="3 4" key="1">
    <citation type="submission" date="2013-09" db="EMBL/GenBank/DDBJ databases">
        <title>Whole genome sequencing of Halarchaeum acidiphilum strain MH1-52-1.</title>
        <authorList>
            <person name="Shimane Y."/>
            <person name="Minegishi H."/>
            <person name="Nishi S."/>
            <person name="Echigo A."/>
            <person name="Shuto A."/>
            <person name="Konishi M."/>
            <person name="Ito T."/>
            <person name="Ohkuma M."/>
            <person name="Ohta Y."/>
            <person name="Nagano Y."/>
            <person name="Tsubouchi T."/>
            <person name="Mori K."/>
            <person name="Usui K."/>
            <person name="Kamekura M."/>
            <person name="Usami R."/>
            <person name="Takaki Y."/>
            <person name="Hatada Y."/>
        </authorList>
    </citation>
    <scope>NUCLEOTIDE SEQUENCE [LARGE SCALE GENOMIC DNA]</scope>
    <source>
        <strain evidence="3 4">JCM 16109</strain>
    </source>
</reference>
<feature type="region of interest" description="Disordered" evidence="1">
    <location>
        <begin position="36"/>
        <end position="64"/>
    </location>
</feature>
<dbReference type="EMBL" id="BATA01000147">
    <property type="protein sequence ID" value="GAD53936.1"/>
    <property type="molecule type" value="Genomic_DNA"/>
</dbReference>
<dbReference type="RefSeq" id="WP_021780879.1">
    <property type="nucleotide sequence ID" value="NZ_BATA01000147.1"/>
</dbReference>
<evidence type="ECO:0000313" key="4">
    <source>
        <dbReference type="Proteomes" id="UP000016986"/>
    </source>
</evidence>
<dbReference type="OrthoDB" id="157454at2157"/>
<protein>
    <submittedName>
        <fullName evidence="3">Hypotheical protein</fullName>
    </submittedName>
</protein>
<evidence type="ECO:0000313" key="3">
    <source>
        <dbReference type="EMBL" id="GAD53936.1"/>
    </source>
</evidence>
<feature type="domain" description="UspA" evidence="2">
    <location>
        <begin position="2"/>
        <end position="138"/>
    </location>
</feature>
<comment type="caution">
    <text evidence="3">The sequence shown here is derived from an EMBL/GenBank/DDBJ whole genome shotgun (WGS) entry which is preliminary data.</text>
</comment>
<proteinExistence type="predicted"/>
<accession>U2YHG2</accession>